<dbReference type="InterPro" id="IPR021351">
    <property type="entry name" value="DUF2969"/>
</dbReference>
<dbReference type="RefSeq" id="WP_274258730.1">
    <property type="nucleotide sequence ID" value="NZ_CP117884.1"/>
</dbReference>
<evidence type="ECO:0000313" key="1">
    <source>
        <dbReference type="EMBL" id="WDF81756.1"/>
    </source>
</evidence>
<accession>A0ABY7WRZ8</accession>
<dbReference type="Pfam" id="PF11184">
    <property type="entry name" value="DUF2969"/>
    <property type="match status" value="1"/>
</dbReference>
<sequence>MTKERKINISMDTVKRNGRDVSVLNIGKKEIGYIEPDGVKFNAVAVDTDLSQDFKTEDEAVNFLIANYHLHQA</sequence>
<keyword evidence="2" id="KW-1185">Reference proteome</keyword>
<gene>
    <name evidence="1" type="ORF">PQ472_07425</name>
</gene>
<protein>
    <submittedName>
        <fullName evidence="1">DUF2969 family protein</fullName>
    </submittedName>
</protein>
<organism evidence="1 2">
    <name type="scientific">Lacticaseibacillus pabuli</name>
    <dbReference type="NCBI Taxonomy" id="3025672"/>
    <lineage>
        <taxon>Bacteria</taxon>
        <taxon>Bacillati</taxon>
        <taxon>Bacillota</taxon>
        <taxon>Bacilli</taxon>
        <taxon>Lactobacillales</taxon>
        <taxon>Lactobacillaceae</taxon>
        <taxon>Lacticaseibacillus</taxon>
    </lineage>
</organism>
<evidence type="ECO:0000313" key="2">
    <source>
        <dbReference type="Proteomes" id="UP001220377"/>
    </source>
</evidence>
<dbReference type="Proteomes" id="UP001220377">
    <property type="component" value="Chromosome"/>
</dbReference>
<reference evidence="1 2" key="1">
    <citation type="submission" date="2023-02" db="EMBL/GenBank/DDBJ databases">
        <title>Genome sequence of Lacticaseibacillus sp. KACC 23028.</title>
        <authorList>
            <person name="Kim S."/>
            <person name="Heo J."/>
            <person name="Kwon S.-W."/>
        </authorList>
    </citation>
    <scope>NUCLEOTIDE SEQUENCE [LARGE SCALE GENOMIC DNA]</scope>
    <source>
        <strain evidence="1 2">KACC 23028</strain>
    </source>
</reference>
<name>A0ABY7WRZ8_9LACO</name>
<dbReference type="EMBL" id="CP117884">
    <property type="protein sequence ID" value="WDF81756.1"/>
    <property type="molecule type" value="Genomic_DNA"/>
</dbReference>
<proteinExistence type="predicted"/>